<reference evidence="2 3" key="1">
    <citation type="submission" date="2018-05" db="EMBL/GenBank/DDBJ databases">
        <title>Complete genome sequence of Massilia oculi sp. nov. CCUG 43427T (=DSM 26321T), the type strain of M. oculi, and comparison with genome sequences of other Massilia strains.</title>
        <authorList>
            <person name="Zhu B."/>
        </authorList>
    </citation>
    <scope>NUCLEOTIDE SEQUENCE [LARGE SCALE GENOMIC DNA]</scope>
    <source>
        <strain evidence="2 3">CCUG 43427</strain>
    </source>
</reference>
<dbReference type="Gene3D" id="3.40.50.300">
    <property type="entry name" value="P-loop containing nucleotide triphosphate hydrolases"/>
    <property type="match status" value="1"/>
</dbReference>
<dbReference type="InterPro" id="IPR025669">
    <property type="entry name" value="AAA_dom"/>
</dbReference>
<dbReference type="PANTHER" id="PTHR13696:SF52">
    <property type="entry name" value="PARA FAMILY PROTEIN CT_582"/>
    <property type="match status" value="1"/>
</dbReference>
<dbReference type="EMBL" id="CP029343">
    <property type="protein sequence ID" value="AWL03281.1"/>
    <property type="molecule type" value="Genomic_DNA"/>
</dbReference>
<evidence type="ECO:0000259" key="1">
    <source>
        <dbReference type="Pfam" id="PF13614"/>
    </source>
</evidence>
<gene>
    <name evidence="2" type="ORF">DIR46_01645</name>
</gene>
<keyword evidence="3" id="KW-1185">Reference proteome</keyword>
<feature type="domain" description="AAA" evidence="1">
    <location>
        <begin position="4"/>
        <end position="43"/>
    </location>
</feature>
<sequence length="218" mass="23791">MKVLCIHFKGGVGKSTTAIHVAGILQQQGKVLLVDGDRQVNSYCFFNFGDPPSTDEVEMLNNGSGIIPLHPLRQITKFDLSKRISKILKLDFDHFVFDTTPDPLTANSIISEVRPDLILVPVKYDDFGGLAQLITVLETIQRLSAIGVTARVKVVPIGISGQSIRDSLGQAFGSVEITDALPINPQLFGNAVFVDYKFAWSYPTNVDIGKIYTDIALG</sequence>
<dbReference type="RefSeq" id="WP_109343685.1">
    <property type="nucleotide sequence ID" value="NZ_CP029343.1"/>
</dbReference>
<dbReference type="PANTHER" id="PTHR13696">
    <property type="entry name" value="P-LOOP CONTAINING NUCLEOSIDE TRIPHOSPHATE HYDROLASE"/>
    <property type="match status" value="1"/>
</dbReference>
<accession>A0A2S2DD58</accession>
<evidence type="ECO:0000313" key="3">
    <source>
        <dbReference type="Proteomes" id="UP000245820"/>
    </source>
</evidence>
<dbReference type="CDD" id="cd02042">
    <property type="entry name" value="ParAB_family"/>
    <property type="match status" value="1"/>
</dbReference>
<dbReference type="InterPro" id="IPR027417">
    <property type="entry name" value="P-loop_NTPase"/>
</dbReference>
<name>A0A2S2DD58_9BURK</name>
<protein>
    <recommendedName>
        <fullName evidence="1">AAA domain-containing protein</fullName>
    </recommendedName>
</protein>
<dbReference type="OrthoDB" id="9785810at2"/>
<dbReference type="KEGG" id="mtim:DIR46_01645"/>
<dbReference type="SUPFAM" id="SSF52540">
    <property type="entry name" value="P-loop containing nucleoside triphosphate hydrolases"/>
    <property type="match status" value="1"/>
</dbReference>
<evidence type="ECO:0000313" key="2">
    <source>
        <dbReference type="EMBL" id="AWL03281.1"/>
    </source>
</evidence>
<organism evidence="2 3">
    <name type="scientific">Massilia oculi</name>
    <dbReference type="NCBI Taxonomy" id="945844"/>
    <lineage>
        <taxon>Bacteria</taxon>
        <taxon>Pseudomonadati</taxon>
        <taxon>Pseudomonadota</taxon>
        <taxon>Betaproteobacteria</taxon>
        <taxon>Burkholderiales</taxon>
        <taxon>Oxalobacteraceae</taxon>
        <taxon>Telluria group</taxon>
        <taxon>Massilia</taxon>
    </lineage>
</organism>
<dbReference type="InterPro" id="IPR050678">
    <property type="entry name" value="DNA_Partitioning_ATPase"/>
</dbReference>
<dbReference type="AlphaFoldDB" id="A0A2S2DD58"/>
<proteinExistence type="predicted"/>
<dbReference type="Pfam" id="PF13614">
    <property type="entry name" value="AAA_31"/>
    <property type="match status" value="1"/>
</dbReference>
<dbReference type="Proteomes" id="UP000245820">
    <property type="component" value="Chromosome"/>
</dbReference>